<dbReference type="RefSeq" id="WP_092193545.1">
    <property type="nucleotide sequence ID" value="NZ_FOTO01000011.1"/>
</dbReference>
<dbReference type="InterPro" id="IPR008040">
    <property type="entry name" value="Hydant_A_N"/>
</dbReference>
<proteinExistence type="predicted"/>
<dbReference type="PANTHER" id="PTHR11365">
    <property type="entry name" value="5-OXOPROLINASE RELATED"/>
    <property type="match status" value="1"/>
</dbReference>
<dbReference type="InterPro" id="IPR002821">
    <property type="entry name" value="Hydantoinase_A"/>
</dbReference>
<evidence type="ECO:0000313" key="3">
    <source>
        <dbReference type="EMBL" id="SFM01210.1"/>
    </source>
</evidence>
<gene>
    <name evidence="3" type="ORF">SAMN05421830_11192</name>
</gene>
<dbReference type="OrthoDB" id="9759608at2"/>
<dbReference type="PANTHER" id="PTHR11365:SF2">
    <property type="entry name" value="5-OXOPROLINASE"/>
    <property type="match status" value="1"/>
</dbReference>
<feature type="domain" description="Hydantoinase/oxoprolinase N-terminal" evidence="2">
    <location>
        <begin position="8"/>
        <end position="162"/>
    </location>
</feature>
<keyword evidence="4" id="KW-1185">Reference proteome</keyword>
<dbReference type="SUPFAM" id="SSF53067">
    <property type="entry name" value="Actin-like ATPase domain"/>
    <property type="match status" value="1"/>
</dbReference>
<reference evidence="3 4" key="1">
    <citation type="submission" date="2016-10" db="EMBL/GenBank/DDBJ databases">
        <authorList>
            <person name="Varghese N."/>
            <person name="Submissions S."/>
        </authorList>
    </citation>
    <scope>NUCLEOTIDE SEQUENCE [LARGE SCALE GENOMIC DNA]</scope>
    <source>
        <strain evidence="3 4">DSM 1741</strain>
    </source>
</reference>
<accession>A0A8G2FFD0</accession>
<sequence length="553" mass="58424">MSPPACVIGIDTGGTYTDAVVLDRSSGRVLAGVKTPTTPHDPALAIGRSLEKVLLASGANPETIELVTVSTTLATNALVEDKGAEVGLFVIGHDKRLHIPAADMRFIPGGHKARGVEAEPLGMDFLIQGIAAMKGRVDAYAVCAMLAFEDPTHELVAAKAIELMDQRPVFCSHQASTRPGMEERAATAVLNARLLPVMQDFLRGIARSMERLGLSCPVRIVRGDCQSMDLPEAVRNSSATVASGPAATALFGGHAAAGETALIVDVGGTTTDITLIREGRPVVREEGMTIGSWRTHVRAVEMYTVGLGGDSLTRVENGRLCLGPARVVPLSQIHLLLDGPALASVTHPEAWLGADLCAQCVQLAPGIDPGDDQILRWLAEHGPATPMRLRRELALAESSLEKAIARLQAARRVITCGFTPTDALHVLERLDLGDPRPAMEGAAVLAALLNLSPEAFCDQVLEKAHATIATTILCALGNREVGPALAHFFEQSEQSALLDITIRVRPRIIGIGAAAPFLLPEVAARLGTEAVFPKHYEVGNALGAALMDTITKE</sequence>
<organism evidence="3 4">
    <name type="scientific">Desulfomicrobium norvegicum (strain DSM 1741 / NCIMB 8310)</name>
    <name type="common">Desulfovibrio baculatus (strain Norway 4)</name>
    <name type="synonym">Desulfovibrio desulfuricans (strain Norway 4)</name>
    <dbReference type="NCBI Taxonomy" id="52561"/>
    <lineage>
        <taxon>Bacteria</taxon>
        <taxon>Pseudomonadati</taxon>
        <taxon>Thermodesulfobacteriota</taxon>
        <taxon>Desulfovibrionia</taxon>
        <taxon>Desulfovibrionales</taxon>
        <taxon>Desulfomicrobiaceae</taxon>
        <taxon>Desulfomicrobium</taxon>
    </lineage>
</organism>
<dbReference type="AlphaFoldDB" id="A0A8G2FFD0"/>
<dbReference type="InterPro" id="IPR043129">
    <property type="entry name" value="ATPase_NBD"/>
</dbReference>
<protein>
    <submittedName>
        <fullName evidence="3">N-methylhydantoinase A/oxoprolinase/acetone carboxylase, beta subunit</fullName>
    </submittedName>
</protein>
<dbReference type="InterPro" id="IPR045079">
    <property type="entry name" value="Oxoprolinase-like"/>
</dbReference>
<name>A0A8G2FFD0_DESNO</name>
<dbReference type="EMBL" id="FOTO01000011">
    <property type="protein sequence ID" value="SFM01210.1"/>
    <property type="molecule type" value="Genomic_DNA"/>
</dbReference>
<dbReference type="Pfam" id="PF01968">
    <property type="entry name" value="Hydantoinase_A"/>
    <property type="match status" value="1"/>
</dbReference>
<feature type="domain" description="Hydantoinase A/oxoprolinase" evidence="1">
    <location>
        <begin position="184"/>
        <end position="551"/>
    </location>
</feature>
<dbReference type="GO" id="GO:0017168">
    <property type="term" value="F:5-oxoprolinase (ATP-hydrolyzing) activity"/>
    <property type="evidence" value="ECO:0007669"/>
    <property type="project" value="TreeGrafter"/>
</dbReference>
<dbReference type="Pfam" id="PF05378">
    <property type="entry name" value="Hydant_A_N"/>
    <property type="match status" value="1"/>
</dbReference>
<evidence type="ECO:0000313" key="4">
    <source>
        <dbReference type="Proteomes" id="UP000199581"/>
    </source>
</evidence>
<comment type="caution">
    <text evidence="3">The sequence shown here is derived from an EMBL/GenBank/DDBJ whole genome shotgun (WGS) entry which is preliminary data.</text>
</comment>
<dbReference type="Gene3D" id="3.30.420.40">
    <property type="match status" value="1"/>
</dbReference>
<evidence type="ECO:0000259" key="1">
    <source>
        <dbReference type="Pfam" id="PF01968"/>
    </source>
</evidence>
<evidence type="ECO:0000259" key="2">
    <source>
        <dbReference type="Pfam" id="PF05378"/>
    </source>
</evidence>
<dbReference type="GO" id="GO:0005829">
    <property type="term" value="C:cytosol"/>
    <property type="evidence" value="ECO:0007669"/>
    <property type="project" value="TreeGrafter"/>
</dbReference>
<dbReference type="Proteomes" id="UP000199581">
    <property type="component" value="Unassembled WGS sequence"/>
</dbReference>
<dbReference type="GO" id="GO:0006749">
    <property type="term" value="P:glutathione metabolic process"/>
    <property type="evidence" value="ECO:0007669"/>
    <property type="project" value="TreeGrafter"/>
</dbReference>